<protein>
    <submittedName>
        <fullName evidence="2">DUF4037 domain-containing protein</fullName>
    </submittedName>
</protein>
<dbReference type="Pfam" id="PF13228">
    <property type="entry name" value="DUF4037"/>
    <property type="match status" value="1"/>
</dbReference>
<accession>A0A4R4ZR39</accession>
<evidence type="ECO:0000313" key="2">
    <source>
        <dbReference type="EMBL" id="TDD61215.1"/>
    </source>
</evidence>
<reference evidence="2 3" key="1">
    <citation type="submission" date="2019-03" db="EMBL/GenBank/DDBJ databases">
        <title>Draft genome sequences of novel Actinobacteria.</title>
        <authorList>
            <person name="Sahin N."/>
            <person name="Ay H."/>
            <person name="Saygin H."/>
        </authorList>
    </citation>
    <scope>NUCLEOTIDE SEQUENCE [LARGE SCALE GENOMIC DNA]</scope>
    <source>
        <strain evidence="2 3">JCM 13523</strain>
    </source>
</reference>
<feature type="domain" description="DUF4037" evidence="1">
    <location>
        <begin position="104"/>
        <end position="201"/>
    </location>
</feature>
<sequence>MGISGIELCRRFYAEVVGPLVDVPHSAALIGRGSEVLGYDDEMSTDHNCEARVVLFVEDSAYVAPEVPGEFLGRATLVEVQTLSAFFTAQLGFDPAGGIRAEDWFTLPEQQLLMLTAGEVFHDDLGLQAVRDQLAYYPDDVWRYLMIAAWWQVHPELNLVGRVGDVGDELGSALIGSQLVDGLMRLCFLMERRYAPYAKWFGTAFGRLSCGAELEPLLRAVLRADGWRDREQALRAAYSFVGGLHNRLGMTAPVELGVEQMWGRPFKVVWGDFPGALAGGITDPAIRAIADRWPVGGIDRLRNVLWNPADRRAIAAVFG</sequence>
<gene>
    <name evidence="2" type="ORF">E1263_08490</name>
</gene>
<dbReference type="AlphaFoldDB" id="A0A4R4ZR39"/>
<dbReference type="RefSeq" id="WP_132166633.1">
    <property type="nucleotide sequence ID" value="NZ_SMKX01000017.1"/>
</dbReference>
<keyword evidence="3" id="KW-1185">Reference proteome</keyword>
<evidence type="ECO:0000313" key="3">
    <source>
        <dbReference type="Proteomes" id="UP000295124"/>
    </source>
</evidence>
<comment type="caution">
    <text evidence="2">The sequence shown here is derived from an EMBL/GenBank/DDBJ whole genome shotgun (WGS) entry which is preliminary data.</text>
</comment>
<name>A0A4R4ZR39_9ACTN</name>
<evidence type="ECO:0000259" key="1">
    <source>
        <dbReference type="Pfam" id="PF13228"/>
    </source>
</evidence>
<dbReference type="EMBL" id="SMKX01000017">
    <property type="protein sequence ID" value="TDD61215.1"/>
    <property type="molecule type" value="Genomic_DNA"/>
</dbReference>
<dbReference type="OrthoDB" id="3030at2"/>
<organism evidence="2 3">
    <name type="scientific">Kribbella antibiotica</name>
    <dbReference type="NCBI Taxonomy" id="190195"/>
    <lineage>
        <taxon>Bacteria</taxon>
        <taxon>Bacillati</taxon>
        <taxon>Actinomycetota</taxon>
        <taxon>Actinomycetes</taxon>
        <taxon>Propionibacteriales</taxon>
        <taxon>Kribbellaceae</taxon>
        <taxon>Kribbella</taxon>
    </lineage>
</organism>
<dbReference type="InterPro" id="IPR025117">
    <property type="entry name" value="DUF4037"/>
</dbReference>
<proteinExistence type="predicted"/>
<dbReference type="Proteomes" id="UP000295124">
    <property type="component" value="Unassembled WGS sequence"/>
</dbReference>